<evidence type="ECO:0000313" key="3">
    <source>
        <dbReference type="Proteomes" id="UP000595437"/>
    </source>
</evidence>
<gene>
    <name evidence="2" type="ORF">FKW44_018504</name>
</gene>
<sequence length="59" mass="6766">MSTTYMGTSFLDSCPSLFTIQRWGKDFKHGVLLWRRMHHQEDSGGDKDTGDDPRCESSN</sequence>
<proteinExistence type="predicted"/>
<protein>
    <submittedName>
        <fullName evidence="2">Uncharacterized protein</fullName>
    </submittedName>
</protein>
<keyword evidence="3" id="KW-1185">Reference proteome</keyword>
<dbReference type="AlphaFoldDB" id="A0A7T8GUK9"/>
<reference evidence="3" key="1">
    <citation type="submission" date="2021-01" db="EMBL/GenBank/DDBJ databases">
        <title>Caligus Genome Assembly.</title>
        <authorList>
            <person name="Gallardo-Escarate C."/>
        </authorList>
    </citation>
    <scope>NUCLEOTIDE SEQUENCE [LARGE SCALE GENOMIC DNA]</scope>
</reference>
<feature type="compositionally biased region" description="Basic and acidic residues" evidence="1">
    <location>
        <begin position="39"/>
        <end position="59"/>
    </location>
</feature>
<dbReference type="EMBL" id="CP045902">
    <property type="protein sequence ID" value="QQP38032.1"/>
    <property type="molecule type" value="Genomic_DNA"/>
</dbReference>
<organism evidence="2 3">
    <name type="scientific">Caligus rogercresseyi</name>
    <name type="common">Sea louse</name>
    <dbReference type="NCBI Taxonomy" id="217165"/>
    <lineage>
        <taxon>Eukaryota</taxon>
        <taxon>Metazoa</taxon>
        <taxon>Ecdysozoa</taxon>
        <taxon>Arthropoda</taxon>
        <taxon>Crustacea</taxon>
        <taxon>Multicrustacea</taxon>
        <taxon>Hexanauplia</taxon>
        <taxon>Copepoda</taxon>
        <taxon>Siphonostomatoida</taxon>
        <taxon>Caligidae</taxon>
        <taxon>Caligus</taxon>
    </lineage>
</organism>
<evidence type="ECO:0000313" key="2">
    <source>
        <dbReference type="EMBL" id="QQP38032.1"/>
    </source>
</evidence>
<name>A0A7T8GUK9_CALRO</name>
<accession>A0A7T8GUK9</accession>
<dbReference type="Proteomes" id="UP000595437">
    <property type="component" value="Chromosome 13"/>
</dbReference>
<feature type="region of interest" description="Disordered" evidence="1">
    <location>
        <begin position="38"/>
        <end position="59"/>
    </location>
</feature>
<evidence type="ECO:0000256" key="1">
    <source>
        <dbReference type="SAM" id="MobiDB-lite"/>
    </source>
</evidence>